<evidence type="ECO:0000259" key="9">
    <source>
        <dbReference type="PROSITE" id="PS51324"/>
    </source>
</evidence>
<dbReference type="GO" id="GO:0016971">
    <property type="term" value="F:flavin-dependent sulfhydryl oxidase activity"/>
    <property type="evidence" value="ECO:0007669"/>
    <property type="project" value="EnsemblFungi"/>
</dbReference>
<dbReference type="HOGENOM" id="CLU_070631_1_0_1"/>
<dbReference type="SUPFAM" id="SSF69000">
    <property type="entry name" value="FAD-dependent thiol oxidase"/>
    <property type="match status" value="1"/>
</dbReference>
<dbReference type="PROSITE" id="PS51324">
    <property type="entry name" value="ERV_ALR"/>
    <property type="match status" value="1"/>
</dbReference>
<keyword evidence="7" id="KW-1015">Disulfide bond</keyword>
<dbReference type="PANTHER" id="PTHR12645">
    <property type="entry name" value="ALR/ERV"/>
    <property type="match status" value="1"/>
</dbReference>
<dbReference type="GO" id="GO:0005758">
    <property type="term" value="C:mitochondrial intermembrane space"/>
    <property type="evidence" value="ECO:0007669"/>
    <property type="project" value="UniProtKB-SubCell"/>
</dbReference>
<evidence type="ECO:0000256" key="3">
    <source>
        <dbReference type="ARBA" id="ARBA00022630"/>
    </source>
</evidence>
<keyword evidence="4 8" id="KW-0274">FAD</keyword>
<dbReference type="InterPro" id="IPR039799">
    <property type="entry name" value="ALR/ERV"/>
</dbReference>
<reference evidence="10 11" key="1">
    <citation type="journal article" date="2011" name="Proc. Natl. Acad. Sci. U.S.A.">
        <title>Evolutionary erosion of yeast sex chromosomes by mating-type switching accidents.</title>
        <authorList>
            <person name="Gordon J.L."/>
            <person name="Armisen D."/>
            <person name="Proux-Wera E."/>
            <person name="Oheigeartaigh S.S."/>
            <person name="Byrne K.P."/>
            <person name="Wolfe K.H."/>
        </authorList>
    </citation>
    <scope>NUCLEOTIDE SEQUENCE [LARGE SCALE GENOMIC DNA]</scope>
    <source>
        <strain evidence="11">ATCC 34711 / CBS 6284 / DSM 70876 / NBRC 10599 / NRRL Y-10934 / UCD 77-7</strain>
    </source>
</reference>
<dbReference type="KEGG" id="tbl:TBLA_0G01160"/>
<dbReference type="GO" id="GO:0160203">
    <property type="term" value="P:mitochondrial disulfide relay system"/>
    <property type="evidence" value="ECO:0007669"/>
    <property type="project" value="EnsemblFungi"/>
</dbReference>
<comment type="catalytic activity">
    <reaction evidence="8">
        <text>2 R'C(R)SH + O2 = R'C(R)S-S(R)CR' + H2O2</text>
        <dbReference type="Rhea" id="RHEA:17357"/>
        <dbReference type="ChEBI" id="CHEBI:15379"/>
        <dbReference type="ChEBI" id="CHEBI:16240"/>
        <dbReference type="ChEBI" id="CHEBI:16520"/>
        <dbReference type="ChEBI" id="CHEBI:17412"/>
        <dbReference type="EC" id="1.8.3.2"/>
    </reaction>
</comment>
<evidence type="ECO:0000256" key="8">
    <source>
        <dbReference type="RuleBase" id="RU371123"/>
    </source>
</evidence>
<dbReference type="GO" id="GO:0034599">
    <property type="term" value="P:cellular response to oxidative stress"/>
    <property type="evidence" value="ECO:0007669"/>
    <property type="project" value="EnsemblFungi"/>
</dbReference>
<dbReference type="InParanoid" id="I2H6R2"/>
<dbReference type="GO" id="GO:0050660">
    <property type="term" value="F:flavin adenine dinucleotide binding"/>
    <property type="evidence" value="ECO:0007669"/>
    <property type="project" value="TreeGrafter"/>
</dbReference>
<keyword evidence="11" id="KW-1185">Reference proteome</keyword>
<sequence>MANEPPQTKPRIILDENGKPCRTCNTLEDFQSATGRLFNNIKSATSLAIAGVALEKIPGSKTYYKEDPPDIRKLGASSWTFLHTMSAKYPQQPTPREKDDMKSFLNIFSRVYPCDWCAKDFEKYIRENAPKVESREELSRWMCEAHNSVNRKLNKEEFDCNFWQQRWKDGWDDPETK</sequence>
<feature type="domain" description="ERV/ALR sulfhydryl oxidase" evidence="9">
    <location>
        <begin position="67"/>
        <end position="167"/>
    </location>
</feature>
<dbReference type="Gene3D" id="4.10.320.60">
    <property type="match status" value="1"/>
</dbReference>
<evidence type="ECO:0000256" key="4">
    <source>
        <dbReference type="ARBA" id="ARBA00022827"/>
    </source>
</evidence>
<evidence type="ECO:0000313" key="10">
    <source>
        <dbReference type="EMBL" id="CCH62064.1"/>
    </source>
</evidence>
<evidence type="ECO:0000256" key="2">
    <source>
        <dbReference type="ARBA" id="ARBA00004569"/>
    </source>
</evidence>
<dbReference type="PANTHER" id="PTHR12645:SF0">
    <property type="entry name" value="FAD-LINKED SULFHYDRYL OXIDASE ALR"/>
    <property type="match status" value="1"/>
</dbReference>
<dbReference type="EC" id="1.8.3.2" evidence="8"/>
<dbReference type="eggNOG" id="KOG3355">
    <property type="taxonomic scope" value="Eukaryota"/>
</dbReference>
<dbReference type="Proteomes" id="UP000002866">
    <property type="component" value="Chromosome 7"/>
</dbReference>
<name>I2H6R2_HENB6</name>
<keyword evidence="5 8" id="KW-0560">Oxidoreductase</keyword>
<evidence type="ECO:0000256" key="6">
    <source>
        <dbReference type="ARBA" id="ARBA00023128"/>
    </source>
</evidence>
<proteinExistence type="predicted"/>
<dbReference type="Pfam" id="PF04777">
    <property type="entry name" value="Evr1_Alr"/>
    <property type="match status" value="1"/>
</dbReference>
<dbReference type="InterPro" id="IPR036774">
    <property type="entry name" value="ERV/ALR_sulphydryl_oxid_sf"/>
</dbReference>
<keyword evidence="3 8" id="KW-0285">Flavoprotein</keyword>
<organism evidence="10 11">
    <name type="scientific">Henningerozyma blattae (strain ATCC 34711 / CBS 6284 / DSM 70876 / NBRC 10599 / NRRL Y-10934 / UCD 77-7)</name>
    <name type="common">Yeast</name>
    <name type="synonym">Tetrapisispora blattae</name>
    <dbReference type="NCBI Taxonomy" id="1071380"/>
    <lineage>
        <taxon>Eukaryota</taxon>
        <taxon>Fungi</taxon>
        <taxon>Dikarya</taxon>
        <taxon>Ascomycota</taxon>
        <taxon>Saccharomycotina</taxon>
        <taxon>Saccharomycetes</taxon>
        <taxon>Saccharomycetales</taxon>
        <taxon>Saccharomycetaceae</taxon>
        <taxon>Henningerozyma</taxon>
    </lineage>
</organism>
<protein>
    <recommendedName>
        <fullName evidence="8">Sulfhydryl oxidase</fullName>
        <ecNumber evidence="8">1.8.3.2</ecNumber>
    </recommendedName>
</protein>
<dbReference type="FunFam" id="1.20.120.310:FF:000003">
    <property type="entry name" value="Sulfhydryl oxidase"/>
    <property type="match status" value="1"/>
</dbReference>
<evidence type="ECO:0000256" key="7">
    <source>
        <dbReference type="ARBA" id="ARBA00023157"/>
    </source>
</evidence>
<evidence type="ECO:0000256" key="1">
    <source>
        <dbReference type="ARBA" id="ARBA00001974"/>
    </source>
</evidence>
<dbReference type="Gene3D" id="1.20.120.310">
    <property type="entry name" value="ERV/ALR sulfhydryl oxidase domain"/>
    <property type="match status" value="1"/>
</dbReference>
<accession>I2H6R2</accession>
<comment type="cofactor">
    <cofactor evidence="1 8">
        <name>FAD</name>
        <dbReference type="ChEBI" id="CHEBI:57692"/>
    </cofactor>
</comment>
<evidence type="ECO:0000313" key="11">
    <source>
        <dbReference type="Proteomes" id="UP000002866"/>
    </source>
</evidence>
<gene>
    <name evidence="10" type="primary">TBLA0G01160</name>
    <name evidence="10" type="ORF">TBLA_0G01160</name>
</gene>
<dbReference type="GeneID" id="14497196"/>
<keyword evidence="6" id="KW-0496">Mitochondrion</keyword>
<evidence type="ECO:0000256" key="5">
    <source>
        <dbReference type="ARBA" id="ARBA00023002"/>
    </source>
</evidence>
<dbReference type="OMA" id="PCRTCNT"/>
<dbReference type="OrthoDB" id="17199at2759"/>
<dbReference type="STRING" id="1071380.I2H6R2"/>
<dbReference type="RefSeq" id="XP_004181583.1">
    <property type="nucleotide sequence ID" value="XM_004181535.1"/>
</dbReference>
<dbReference type="InterPro" id="IPR017905">
    <property type="entry name" value="ERV/ALR_sulphydryl_oxidase"/>
</dbReference>
<comment type="subcellular location">
    <subcellularLocation>
        <location evidence="2">Mitochondrion intermembrane space</location>
    </subcellularLocation>
</comment>
<dbReference type="GO" id="GO:0006879">
    <property type="term" value="P:intracellular iron ion homeostasis"/>
    <property type="evidence" value="ECO:0007669"/>
    <property type="project" value="EnsemblFungi"/>
</dbReference>
<dbReference type="FunCoup" id="I2H6R2">
    <property type="interactions" value="473"/>
</dbReference>
<dbReference type="AlphaFoldDB" id="I2H6R2"/>
<dbReference type="EMBL" id="HE806322">
    <property type="protein sequence ID" value="CCH62064.1"/>
    <property type="molecule type" value="Genomic_DNA"/>
</dbReference>